<organism evidence="2 3">
    <name type="scientific">Desulforamulus profundi</name>
    <dbReference type="NCBI Taxonomy" id="1383067"/>
    <lineage>
        <taxon>Bacteria</taxon>
        <taxon>Bacillati</taxon>
        <taxon>Bacillota</taxon>
        <taxon>Clostridia</taxon>
        <taxon>Eubacteriales</taxon>
        <taxon>Peptococcaceae</taxon>
        <taxon>Desulforamulus</taxon>
    </lineage>
</organism>
<keyword evidence="1" id="KW-0472">Membrane</keyword>
<keyword evidence="1" id="KW-1133">Transmembrane helix</keyword>
<evidence type="ECO:0000313" key="2">
    <source>
        <dbReference type="EMBL" id="PHJ38343.1"/>
    </source>
</evidence>
<sequence length="31" mass="3616">MGRYRWIMYLVLISMIISIGYVVLGRLLTLA</sequence>
<comment type="caution">
    <text evidence="2">The sequence shown here is derived from an EMBL/GenBank/DDBJ whole genome shotgun (WGS) entry which is preliminary data.</text>
</comment>
<accession>A0A2C6MFY7</accession>
<dbReference type="AlphaFoldDB" id="A0A2C6MFY7"/>
<gene>
    <name evidence="2" type="ORF">P378_10960</name>
</gene>
<name>A0A2C6MFY7_9FIRM</name>
<keyword evidence="1" id="KW-0812">Transmembrane</keyword>
<keyword evidence="3" id="KW-1185">Reference proteome</keyword>
<evidence type="ECO:0000313" key="3">
    <source>
        <dbReference type="Proteomes" id="UP000222564"/>
    </source>
</evidence>
<dbReference type="Proteomes" id="UP000222564">
    <property type="component" value="Unassembled WGS sequence"/>
</dbReference>
<proteinExistence type="predicted"/>
<dbReference type="EMBL" id="AWQQ01000054">
    <property type="protein sequence ID" value="PHJ38343.1"/>
    <property type="molecule type" value="Genomic_DNA"/>
</dbReference>
<protein>
    <submittedName>
        <fullName evidence="2">Uncharacterized protein</fullName>
    </submittedName>
</protein>
<feature type="transmembrane region" description="Helical" evidence="1">
    <location>
        <begin position="6"/>
        <end position="28"/>
    </location>
</feature>
<evidence type="ECO:0000256" key="1">
    <source>
        <dbReference type="SAM" id="Phobius"/>
    </source>
</evidence>
<reference evidence="2 3" key="1">
    <citation type="submission" date="2013-09" db="EMBL/GenBank/DDBJ databases">
        <title>Biodegradation of hydrocarbons in the deep terrestrial subsurface : characterization of a microbial consortium composed of two Desulfotomaculum species originating from a deep geological formation.</title>
        <authorList>
            <person name="Aullo T."/>
            <person name="Berlendis S."/>
            <person name="Lascourreges J.-F."/>
            <person name="Dessort D."/>
            <person name="Saint-Laurent S."/>
            <person name="Schraauwers B."/>
            <person name="Mas J."/>
            <person name="Magot M."/>
            <person name="Ranchou-Peyruse A."/>
        </authorList>
    </citation>
    <scope>NUCLEOTIDE SEQUENCE [LARGE SCALE GENOMIC DNA]</scope>
    <source>
        <strain evidence="2 3">Bs107</strain>
    </source>
</reference>